<organism evidence="2 3">
    <name type="scientific">Sphingobacterium allocomposti</name>
    <dbReference type="NCBI Taxonomy" id="415956"/>
    <lineage>
        <taxon>Bacteria</taxon>
        <taxon>Pseudomonadati</taxon>
        <taxon>Bacteroidota</taxon>
        <taxon>Sphingobacteriia</taxon>
        <taxon>Sphingobacteriales</taxon>
        <taxon>Sphingobacteriaceae</taxon>
        <taxon>Sphingobacterium</taxon>
    </lineage>
</organism>
<dbReference type="EMBL" id="VNHX01000024">
    <property type="protein sequence ID" value="TYP90240.1"/>
    <property type="molecule type" value="Genomic_DNA"/>
</dbReference>
<keyword evidence="1" id="KW-0472">Membrane</keyword>
<keyword evidence="1" id="KW-1133">Transmembrane helix</keyword>
<comment type="caution">
    <text evidence="2">The sequence shown here is derived from an EMBL/GenBank/DDBJ whole genome shotgun (WGS) entry which is preliminary data.</text>
</comment>
<evidence type="ECO:0000313" key="2">
    <source>
        <dbReference type="EMBL" id="TYP90240.1"/>
    </source>
</evidence>
<gene>
    <name evidence="2" type="ORF">BC792_12420</name>
</gene>
<keyword evidence="1" id="KW-0812">Transmembrane</keyword>
<feature type="transmembrane region" description="Helical" evidence="1">
    <location>
        <begin position="38"/>
        <end position="58"/>
    </location>
</feature>
<evidence type="ECO:0000313" key="3">
    <source>
        <dbReference type="Proteomes" id="UP000325105"/>
    </source>
</evidence>
<dbReference type="OrthoDB" id="714299at2"/>
<keyword evidence="3" id="KW-1185">Reference proteome</keyword>
<dbReference type="Proteomes" id="UP000325105">
    <property type="component" value="Unassembled WGS sequence"/>
</dbReference>
<reference evidence="2 3" key="1">
    <citation type="submission" date="2019-07" db="EMBL/GenBank/DDBJ databases">
        <title>Genomic Encyclopedia of Archaeal and Bacterial Type Strains, Phase II (KMG-II): from individual species to whole genera.</title>
        <authorList>
            <person name="Goeker M."/>
        </authorList>
    </citation>
    <scope>NUCLEOTIDE SEQUENCE [LARGE SCALE GENOMIC DNA]</scope>
    <source>
        <strain evidence="2 3">DSM 18850</strain>
    </source>
</reference>
<evidence type="ECO:0000256" key="1">
    <source>
        <dbReference type="SAM" id="Phobius"/>
    </source>
</evidence>
<accession>A0A5S5D2N0</accession>
<proteinExistence type="predicted"/>
<name>A0A5S5D2N0_9SPHI</name>
<sequence>MENHVENNEPLNVQGLILLIGTVFGGLISIIACGTFLGFLSGLFFGLVFAIFFISVFLPHKPHDR</sequence>
<dbReference type="AlphaFoldDB" id="A0A5S5D2N0"/>
<protein>
    <submittedName>
        <fullName evidence="2">Uncharacterized protein</fullName>
    </submittedName>
</protein>
<dbReference type="RefSeq" id="WP_148909867.1">
    <property type="nucleotide sequence ID" value="NZ_VNHX01000024.1"/>
</dbReference>
<feature type="transmembrane region" description="Helical" evidence="1">
    <location>
        <begin position="12"/>
        <end position="32"/>
    </location>
</feature>